<evidence type="ECO:0000313" key="1">
    <source>
        <dbReference type="EMBL" id="PZO46451.1"/>
    </source>
</evidence>
<organism evidence="1 2">
    <name type="scientific">Phormidesmis priestleyi</name>
    <dbReference type="NCBI Taxonomy" id="268141"/>
    <lineage>
        <taxon>Bacteria</taxon>
        <taxon>Bacillati</taxon>
        <taxon>Cyanobacteriota</taxon>
        <taxon>Cyanophyceae</taxon>
        <taxon>Leptolyngbyales</taxon>
        <taxon>Leptolyngbyaceae</taxon>
        <taxon>Phormidesmis</taxon>
    </lineage>
</organism>
<accession>A0A2W4YGX3</accession>
<proteinExistence type="predicted"/>
<name>A0A2W4YGX3_9CYAN</name>
<reference evidence="2" key="1">
    <citation type="submission" date="2018-04" db="EMBL/GenBank/DDBJ databases">
        <authorList>
            <person name="Cornet L."/>
        </authorList>
    </citation>
    <scope>NUCLEOTIDE SEQUENCE [LARGE SCALE GENOMIC DNA]</scope>
</reference>
<dbReference type="Gene3D" id="3.40.1350.10">
    <property type="match status" value="1"/>
</dbReference>
<reference evidence="1 2" key="2">
    <citation type="submission" date="2018-06" db="EMBL/GenBank/DDBJ databases">
        <title>Metagenomic assembly of (sub)arctic Cyanobacteria and their associated microbiome from non-axenic cultures.</title>
        <authorList>
            <person name="Baurain D."/>
        </authorList>
    </citation>
    <scope>NUCLEOTIDE SEQUENCE [LARGE SCALE GENOMIC DNA]</scope>
    <source>
        <strain evidence="1">ULC027bin1</strain>
    </source>
</reference>
<sequence>MGEICDILALTPERQLVIIELKNAEYRHVVQQLTRYYSNLLSERPFSEAIDYEKPVRLIAIAPSFHGHNYIDRQYSRLSFEFIEVSVKKSEQFYLELKSENAESPLGRAVLPYREPELSNQDEDSAEIPDLLRQWIGACSVVEQQSFLRTRAQILGFDSRIREIVEAKSIQYGTSKTKLCAEVCFSQRHQRPILFLWLTLPTCWKMSGRAERVGRLRLWLHDGNLAHVGHVVAGLGKMRLRQEWEAIPKTRWPRQSLQEGLSYRSHMPVEAARYARLSLGVESSTDYLETCVSIGLQKWLEKL</sequence>
<dbReference type="EMBL" id="QBMP01000309">
    <property type="protein sequence ID" value="PZO46451.1"/>
    <property type="molecule type" value="Genomic_DNA"/>
</dbReference>
<dbReference type="Proteomes" id="UP000249794">
    <property type="component" value="Unassembled WGS sequence"/>
</dbReference>
<dbReference type="AlphaFoldDB" id="A0A2W4YGX3"/>
<dbReference type="GO" id="GO:0003676">
    <property type="term" value="F:nucleic acid binding"/>
    <property type="evidence" value="ECO:0007669"/>
    <property type="project" value="InterPro"/>
</dbReference>
<protein>
    <submittedName>
        <fullName evidence="1">Recombinase RecB</fullName>
    </submittedName>
</protein>
<evidence type="ECO:0000313" key="2">
    <source>
        <dbReference type="Proteomes" id="UP000249794"/>
    </source>
</evidence>
<dbReference type="InterPro" id="IPR011856">
    <property type="entry name" value="tRNA_endonuc-like_dom_sf"/>
</dbReference>
<comment type="caution">
    <text evidence="1">The sequence shown here is derived from an EMBL/GenBank/DDBJ whole genome shotgun (WGS) entry which is preliminary data.</text>
</comment>
<gene>
    <name evidence="1" type="ORF">DCF15_20235</name>
</gene>